<sequence length="406" mass="44033">MPWPIPTMLEIEHPKALSWRVWLPTLVVIASSAVGAVLLLWPHDKLTNTATFWVLLIGAPLVAYCLVFGVALDRWESAKVQAEEKENEQDRLVALWRSWCQRHLRVAAAVAITPVPTVSFDDVTGDLPVNKDRAKGLEWKAVKAGDKRYGKVLSELAGSLKPAIENRREIAVTLLHGEISTEIIGFESELKGALEKAAPDVRFIMTCGPITECAPWIAKKVDERDATVRLIVATQIWPEADSPHEFSEGVAAILLEPREPVNAGTHASGSSAPSDGAHTSRILRPMPSVTDNLEAEIAQMVQMQTAPQQPTHLWHTGCDAELSAAIQSAIESDPKHPLVERSFDHAVGLPGPATGWIMLATALEGAPAGSGPQLLAWRDAATQQLHLCMIAPPARKQDSEGARSEG</sequence>
<evidence type="ECO:0000256" key="2">
    <source>
        <dbReference type="SAM" id="Phobius"/>
    </source>
</evidence>
<keyword evidence="2" id="KW-0472">Membrane</keyword>
<name>A0A158AZV7_9BURK</name>
<dbReference type="RefSeq" id="WP_063936507.1">
    <property type="nucleotide sequence ID" value="NZ_FCNX02000005.1"/>
</dbReference>
<evidence type="ECO:0000313" key="4">
    <source>
        <dbReference type="Proteomes" id="UP000054903"/>
    </source>
</evidence>
<protein>
    <recommendedName>
        <fullName evidence="5">Transmembrane protein</fullName>
    </recommendedName>
</protein>
<keyword evidence="2" id="KW-1133">Transmembrane helix</keyword>
<feature type="transmembrane region" description="Helical" evidence="2">
    <location>
        <begin position="21"/>
        <end position="41"/>
    </location>
</feature>
<gene>
    <name evidence="3" type="ORF">AWB77_02280</name>
</gene>
<dbReference type="OrthoDB" id="9083122at2"/>
<comment type="caution">
    <text evidence="3">The sequence shown here is derived from an EMBL/GenBank/DDBJ whole genome shotgun (WGS) entry which is preliminary data.</text>
</comment>
<proteinExistence type="predicted"/>
<dbReference type="EMBL" id="FCNX02000005">
    <property type="protein sequence ID" value="SAK63518.1"/>
    <property type="molecule type" value="Genomic_DNA"/>
</dbReference>
<feature type="transmembrane region" description="Helical" evidence="2">
    <location>
        <begin position="53"/>
        <end position="72"/>
    </location>
</feature>
<organism evidence="3 4">
    <name type="scientific">Caballeronia fortuita</name>
    <dbReference type="NCBI Taxonomy" id="1777138"/>
    <lineage>
        <taxon>Bacteria</taxon>
        <taxon>Pseudomonadati</taxon>
        <taxon>Pseudomonadota</taxon>
        <taxon>Betaproteobacteria</taxon>
        <taxon>Burkholderiales</taxon>
        <taxon>Burkholderiaceae</taxon>
        <taxon>Caballeronia</taxon>
    </lineage>
</organism>
<reference evidence="3" key="1">
    <citation type="submission" date="2016-01" db="EMBL/GenBank/DDBJ databases">
        <authorList>
            <person name="Peeters C."/>
        </authorList>
    </citation>
    <scope>NUCLEOTIDE SEQUENCE</scope>
    <source>
        <strain evidence="3">LMG 29320</strain>
    </source>
</reference>
<evidence type="ECO:0000256" key="1">
    <source>
        <dbReference type="SAM" id="MobiDB-lite"/>
    </source>
</evidence>
<keyword evidence="2" id="KW-0812">Transmembrane</keyword>
<accession>A0A158AZV7</accession>
<evidence type="ECO:0000313" key="3">
    <source>
        <dbReference type="EMBL" id="SAK63518.1"/>
    </source>
</evidence>
<keyword evidence="4" id="KW-1185">Reference proteome</keyword>
<evidence type="ECO:0008006" key="5">
    <source>
        <dbReference type="Google" id="ProtNLM"/>
    </source>
</evidence>
<dbReference type="Proteomes" id="UP000054903">
    <property type="component" value="Unassembled WGS sequence"/>
</dbReference>
<dbReference type="AlphaFoldDB" id="A0A158AZV7"/>
<feature type="region of interest" description="Disordered" evidence="1">
    <location>
        <begin position="261"/>
        <end position="282"/>
    </location>
</feature>
<dbReference type="STRING" id="1777138.AWB77_02280"/>